<feature type="region of interest" description="Disordered" evidence="1">
    <location>
        <begin position="16"/>
        <end position="45"/>
    </location>
</feature>
<dbReference type="HOGENOM" id="CLU_3206644_0_0_4"/>
<name>C5CKZ8_VARPS</name>
<gene>
    <name evidence="2" type="ordered locus">Vapar_4542</name>
</gene>
<dbReference type="AlphaFoldDB" id="C5CKZ8"/>
<sequence>MSYYTRLELQWDDADYKSLSRPGEQGSDPRRLDAGQQQTYRPQLQ</sequence>
<proteinExistence type="predicted"/>
<evidence type="ECO:0000256" key="1">
    <source>
        <dbReference type="SAM" id="MobiDB-lite"/>
    </source>
</evidence>
<accession>C5CKZ8</accession>
<reference evidence="2" key="1">
    <citation type="submission" date="2009-06" db="EMBL/GenBank/DDBJ databases">
        <title>Complete sequence of chromosome 1 of Variovorax paradoxus S110.</title>
        <authorList>
            <consortium name="US DOE Joint Genome Institute"/>
            <person name="Lucas S."/>
            <person name="Copeland A."/>
            <person name="Lapidus A."/>
            <person name="Glavina del Rio T."/>
            <person name="Tice H."/>
            <person name="Bruce D."/>
            <person name="Goodwin L."/>
            <person name="Pitluck S."/>
            <person name="Chertkov O."/>
            <person name="Brettin T."/>
            <person name="Detter J.C."/>
            <person name="Han C."/>
            <person name="Larimer F."/>
            <person name="Land M."/>
            <person name="Hauser L."/>
            <person name="Kyrpides N."/>
            <person name="Ovchinnikova G."/>
            <person name="Orwin P."/>
            <person name="Leadbetter J.R."/>
            <person name="Spain J.C."/>
            <person name="Han J.I."/>
        </authorList>
    </citation>
    <scope>NUCLEOTIDE SEQUENCE</scope>
    <source>
        <strain evidence="2">S110</strain>
    </source>
</reference>
<dbReference type="KEGG" id="vap:Vapar_4542"/>
<organism evidence="2">
    <name type="scientific">Variovorax paradoxus (strain S110)</name>
    <dbReference type="NCBI Taxonomy" id="543728"/>
    <lineage>
        <taxon>Bacteria</taxon>
        <taxon>Pseudomonadati</taxon>
        <taxon>Pseudomonadota</taxon>
        <taxon>Betaproteobacteria</taxon>
        <taxon>Burkholderiales</taxon>
        <taxon>Comamonadaceae</taxon>
        <taxon>Variovorax</taxon>
    </lineage>
</organism>
<evidence type="ECO:0000313" key="2">
    <source>
        <dbReference type="EMBL" id="ACS21149.1"/>
    </source>
</evidence>
<dbReference type="EMBL" id="CP001635">
    <property type="protein sequence ID" value="ACS21149.1"/>
    <property type="molecule type" value="Genomic_DNA"/>
</dbReference>
<feature type="compositionally biased region" description="Polar residues" evidence="1">
    <location>
        <begin position="35"/>
        <end position="45"/>
    </location>
</feature>
<protein>
    <submittedName>
        <fullName evidence="2">Uncharacterized protein</fullName>
    </submittedName>
</protein>
<dbReference type="STRING" id="543728.Vapar_4542"/>